<keyword evidence="3" id="KW-0732">Signal</keyword>
<name>A0A8J2L7M2_9HEXA</name>
<evidence type="ECO:0000313" key="4">
    <source>
        <dbReference type="EMBL" id="CAG7827586.1"/>
    </source>
</evidence>
<organism evidence="4 5">
    <name type="scientific">Allacma fusca</name>
    <dbReference type="NCBI Taxonomy" id="39272"/>
    <lineage>
        <taxon>Eukaryota</taxon>
        <taxon>Metazoa</taxon>
        <taxon>Ecdysozoa</taxon>
        <taxon>Arthropoda</taxon>
        <taxon>Hexapoda</taxon>
        <taxon>Collembola</taxon>
        <taxon>Symphypleona</taxon>
        <taxon>Sminthuridae</taxon>
        <taxon>Allacma</taxon>
    </lineage>
</organism>
<reference evidence="4" key="1">
    <citation type="submission" date="2021-06" db="EMBL/GenBank/DDBJ databases">
        <authorList>
            <person name="Hodson N. C."/>
            <person name="Mongue J. A."/>
            <person name="Jaron S. K."/>
        </authorList>
    </citation>
    <scope>NUCLEOTIDE SEQUENCE</scope>
</reference>
<comment type="caution">
    <text evidence="4">The sequence shown here is derived from an EMBL/GenBank/DDBJ whole genome shotgun (WGS) entry which is preliminary data.</text>
</comment>
<dbReference type="OrthoDB" id="8185041at2759"/>
<feature type="transmembrane region" description="Helical" evidence="2">
    <location>
        <begin position="436"/>
        <end position="461"/>
    </location>
</feature>
<keyword evidence="2" id="KW-0812">Transmembrane</keyword>
<dbReference type="Proteomes" id="UP000708208">
    <property type="component" value="Unassembled WGS sequence"/>
</dbReference>
<proteinExistence type="predicted"/>
<evidence type="ECO:0000256" key="1">
    <source>
        <dbReference type="SAM" id="MobiDB-lite"/>
    </source>
</evidence>
<sequence>MRLIMYFGPVTSILLVLKFLFFLLFLPSLVECQQDSGIVWTISKTSSCEDEQQLGCRCETSLLKPKPRTKITCSCEQTSQVQVVNLYGLREQPETYARDVTWRIEDCLDVTVNGKVLPYVTGAHLTLEFVNISSLQLREDAFENSLGSPTTPPLDKSVEFERCNILEIPAKAFPSNLERIEFIDCKIGSILSHSFKQLYMNEMIFKNTEVNDIEPNAFYQDLVNWIAKNSTFKHIQTNAITGGIRHMNWTGCIIENMEENSINALIGHSLFEESHFYRVQSNGLTIKEWTSLSFINNTFHRVNNSAIDLTQRSDAAVTAVIKGNVWLEPEPNFIITGQVDSVIASVENNTFTEVCECGKTFTPMVTIEGSKQWFVKELLRNSRCPISEKATECLERNDTFLYFDELDLLCDAFPCMKGLQPMSEIFPPQLPDRLRILAIFIGTLAGAIVVSLLITMCVYMLRRQPTTKRNETSDITKSFGGPQDFADVVYQISQAPPLRPRSTLFEDVEMEDKGVQTMPNELSTDVLEGLREKLSRPDSFWDAKETIDHLYGLIQVREQSSNNTLSSPPDVTMCNTTGTPTHKYSTTFLPSNHDRKLTSASLSHNPTNNSRYAAIRQKPKTATLCEYRDPSDSQVHIYSELNHQPSQQRQSHLRGLTLPVVCEYNEPKDVQTHVYAELMNLHKPVAVDLQNKGETSQSTTPQKSNISSNNSIRRPLPDIPSISKVQ</sequence>
<feature type="chain" id="PRO_5035173723" evidence="3">
    <location>
        <begin position="33"/>
        <end position="726"/>
    </location>
</feature>
<protein>
    <submittedName>
        <fullName evidence="4">Uncharacterized protein</fullName>
    </submittedName>
</protein>
<evidence type="ECO:0000313" key="5">
    <source>
        <dbReference type="Proteomes" id="UP000708208"/>
    </source>
</evidence>
<keyword evidence="2" id="KW-1133">Transmembrane helix</keyword>
<keyword evidence="5" id="KW-1185">Reference proteome</keyword>
<evidence type="ECO:0000256" key="2">
    <source>
        <dbReference type="SAM" id="Phobius"/>
    </source>
</evidence>
<accession>A0A8J2L7M2</accession>
<dbReference type="EMBL" id="CAJVCH010544058">
    <property type="protein sequence ID" value="CAG7827586.1"/>
    <property type="molecule type" value="Genomic_DNA"/>
</dbReference>
<feature type="signal peptide" evidence="3">
    <location>
        <begin position="1"/>
        <end position="32"/>
    </location>
</feature>
<keyword evidence="2" id="KW-0472">Membrane</keyword>
<feature type="compositionally biased region" description="Polar residues" evidence="1">
    <location>
        <begin position="692"/>
        <end position="703"/>
    </location>
</feature>
<dbReference type="AlphaFoldDB" id="A0A8J2L7M2"/>
<feature type="region of interest" description="Disordered" evidence="1">
    <location>
        <begin position="692"/>
        <end position="726"/>
    </location>
</feature>
<gene>
    <name evidence="4" type="ORF">AFUS01_LOCUS37564</name>
</gene>
<evidence type="ECO:0000256" key="3">
    <source>
        <dbReference type="SAM" id="SignalP"/>
    </source>
</evidence>